<feature type="region of interest" description="Disordered" evidence="5">
    <location>
        <begin position="1240"/>
        <end position="1259"/>
    </location>
</feature>
<dbReference type="Proteomes" id="UP001230268">
    <property type="component" value="Unassembled WGS sequence"/>
</dbReference>
<feature type="compositionally biased region" description="Basic and acidic residues" evidence="5">
    <location>
        <begin position="622"/>
        <end position="638"/>
    </location>
</feature>
<evidence type="ECO:0000313" key="7">
    <source>
        <dbReference type="EMBL" id="KAK1442518.1"/>
    </source>
</evidence>
<feature type="coiled-coil region" evidence="4">
    <location>
        <begin position="304"/>
        <end position="331"/>
    </location>
</feature>
<name>A0AAD8PCT6_BABGI</name>
<feature type="region of interest" description="Disordered" evidence="5">
    <location>
        <begin position="622"/>
        <end position="768"/>
    </location>
</feature>
<evidence type="ECO:0000256" key="4">
    <source>
        <dbReference type="SAM" id="Coils"/>
    </source>
</evidence>
<proteinExistence type="inferred from homology"/>
<dbReference type="GO" id="GO:0005634">
    <property type="term" value="C:nucleus"/>
    <property type="evidence" value="ECO:0007669"/>
    <property type="project" value="TreeGrafter"/>
</dbReference>
<evidence type="ECO:0000256" key="3">
    <source>
        <dbReference type="ARBA" id="ARBA00023054"/>
    </source>
</evidence>
<dbReference type="Gene3D" id="3.40.50.300">
    <property type="entry name" value="P-loop containing nucleotide triphosphate hydrolases"/>
    <property type="match status" value="2"/>
</dbReference>
<dbReference type="GO" id="GO:0000724">
    <property type="term" value="P:double-strand break repair via homologous recombination"/>
    <property type="evidence" value="ECO:0007669"/>
    <property type="project" value="TreeGrafter"/>
</dbReference>
<evidence type="ECO:0000313" key="8">
    <source>
        <dbReference type="Proteomes" id="UP001230268"/>
    </source>
</evidence>
<sequence>MVEYREGAIKSIHMENWMAYSGPVVLTASPGVNIIAAANGCGKSAIVCAIALGLGFDLNVLSRGEKIKSFVKRGCNRAKLKIVLANSSARQGVTEIERTITLGTQQPTEDAPDVEEVDESANSNKRKRKKPSKLEEDDDDNPQKVANTKSGVTVRNEWHINGKSATLDMVRQLHSKLNLQISNLLTFLAQANVGKFASMSQHDLFKSTLSAIEPSLCTDLDSLINMSKVLKTKHSEMQSLTADLNSVTLKISHLRVISDTLSKMKDATLYANLVKHKLFRVKIANLEKGRKANKTRMSWRSEELKRSEEEKASLDNRMNELNTESARLLRESRSKLTNAKKINLMTVTKQGRNGSYSTNLLADDNHIDKEYYDSMTALRAFAASHKPQAHGSKVSASSRGIIEHRLSVINKQIEVLQLQVTGENELASEIAECRINEESLKASLRKLQNTSLRGYSDIQVDNLLKKLNIINRNSYRRFLKWRRETVEGGANKDGRSVDRDAEQKRHSRIPKLIISDLKVEGRLNCCMIEEAISKYVDCLLIPVGSLNNLSSVNKFNLPAVTVPKVKPILCHVTDTMKKFGVTHFLHQLVSCDDPDTKHTIANIAQLGTTFVVNADAISRWVHPAEQDESPKNGKKDLDNPSAQSDGNESQDGKENGQDGDEKSPQAGASKESKDSTEQSGTPKAGSSELPDEGNKSETESSEKDETKTPNNTDGSNNKDGKRLSNTAKRESLSVANSPKSPKKGVEANKRPSVEIDTSCEPSDESPEDSRYKVFYDTMLKEISKQIGRKVYVLRYYVGTKRHIYRQFKDDPSSYTDYAVEIPRVPTILYDCSALGEADMAKKNSVEKELSDVAERLRVLSGMLYGRKQDNRAVGGRLYSLNREKLSLERTLEAIDGPYGSQRAMKSKQEELDRLLGTHKEKMMKAIDERANLISDWIEKVSVRRTNLLEAHNLYEEYKKKMNRIGRLEELSAICNTTYEEVKSDVDRISDTLTQQDEKYKKYSDEIRNLNVLIKAISGEMARSSGDENMTTLNQDRQAREIRQEASLKLESMTEGDLERELHIAEHNVKQLERDDCEEAQNAKEIRDEMIREKKLSTEIGEVEGDINQMTAERSALYEKWIGRVNHIVTQVDNNFGRYMRDIGDGSAGQVRVEANLENINEAKLKILVKFHSDRDLLPLAASYQSGGERGVTTMVYILAVQNLTTNPFFVIDEINQGLDSNYEKRIMGLLLRHNSRGEAVEGDPSTMIQPYEKEDRRGPSPQYFVLTPQLLPNIDLRGATLHFPLNGAGVLNGVSI</sequence>
<evidence type="ECO:0000256" key="5">
    <source>
        <dbReference type="SAM" id="MobiDB-lite"/>
    </source>
</evidence>
<dbReference type="Pfam" id="PF13476">
    <property type="entry name" value="AAA_23"/>
    <property type="match status" value="1"/>
</dbReference>
<dbReference type="InterPro" id="IPR038729">
    <property type="entry name" value="Rad50/SbcC_AAA"/>
</dbReference>
<feature type="compositionally biased region" description="Basic and acidic residues" evidence="5">
    <location>
        <begin position="692"/>
        <end position="707"/>
    </location>
</feature>
<evidence type="ECO:0000256" key="1">
    <source>
        <dbReference type="ARBA" id="ARBA00010171"/>
    </source>
</evidence>
<accession>A0AAD8PCT6</accession>
<feature type="compositionally biased region" description="Basic and acidic residues" evidence="5">
    <location>
        <begin position="743"/>
        <end position="753"/>
    </location>
</feature>
<evidence type="ECO:0000256" key="2">
    <source>
        <dbReference type="ARBA" id="ARBA00018687"/>
    </source>
</evidence>
<dbReference type="SUPFAM" id="SSF52540">
    <property type="entry name" value="P-loop containing nucleoside triphosphate hydrolases"/>
    <property type="match status" value="1"/>
</dbReference>
<feature type="compositionally biased region" description="Acidic residues" evidence="5">
    <location>
        <begin position="110"/>
        <end position="119"/>
    </location>
</feature>
<feature type="compositionally biased region" description="Polar residues" evidence="5">
    <location>
        <begin position="640"/>
        <end position="649"/>
    </location>
</feature>
<keyword evidence="8" id="KW-1185">Reference proteome</keyword>
<organism evidence="7 8">
    <name type="scientific">Babesia gibsoni</name>
    <dbReference type="NCBI Taxonomy" id="33632"/>
    <lineage>
        <taxon>Eukaryota</taxon>
        <taxon>Sar</taxon>
        <taxon>Alveolata</taxon>
        <taxon>Apicomplexa</taxon>
        <taxon>Aconoidasida</taxon>
        <taxon>Piroplasmida</taxon>
        <taxon>Babesiidae</taxon>
        <taxon>Babesia</taxon>
    </lineage>
</organism>
<reference evidence="7" key="1">
    <citation type="submission" date="2023-08" db="EMBL/GenBank/DDBJ databases">
        <title>Draft sequence of the Babesia gibsoni genome.</title>
        <authorList>
            <person name="Yamagishi J.Y."/>
            <person name="Xuan X.X."/>
        </authorList>
    </citation>
    <scope>NUCLEOTIDE SEQUENCE</scope>
    <source>
        <strain evidence="7">Azabu</strain>
    </source>
</reference>
<comment type="caution">
    <text evidence="7">The sequence shown here is derived from an EMBL/GenBank/DDBJ whole genome shotgun (WGS) entry which is preliminary data.</text>
</comment>
<evidence type="ECO:0000259" key="6">
    <source>
        <dbReference type="Pfam" id="PF13476"/>
    </source>
</evidence>
<keyword evidence="3 4" id="KW-0175">Coiled coil</keyword>
<feature type="compositionally biased region" description="Basic and acidic residues" evidence="5">
    <location>
        <begin position="650"/>
        <end position="663"/>
    </location>
</feature>
<feature type="region of interest" description="Disordered" evidence="5">
    <location>
        <begin position="97"/>
        <end position="152"/>
    </location>
</feature>
<dbReference type="PANTHER" id="PTHR45916:SF1">
    <property type="entry name" value="STRUCTURAL MAINTENANCE OF CHROMOSOMES PROTEIN 5"/>
    <property type="match status" value="1"/>
</dbReference>
<dbReference type="GO" id="GO:0030915">
    <property type="term" value="C:Smc5-Smc6 complex"/>
    <property type="evidence" value="ECO:0007669"/>
    <property type="project" value="TreeGrafter"/>
</dbReference>
<comment type="similarity">
    <text evidence="1">Belongs to the SMC family. SMC5 subfamily.</text>
</comment>
<dbReference type="PANTHER" id="PTHR45916">
    <property type="entry name" value="STRUCTURAL MAINTENANCE OF CHROMOSOMES PROTEIN 5"/>
    <property type="match status" value="1"/>
</dbReference>
<feature type="coiled-coil region" evidence="4">
    <location>
        <begin position="950"/>
        <end position="1012"/>
    </location>
</feature>
<protein>
    <recommendedName>
        <fullName evidence="2">Structural maintenance of chromosomes protein 5</fullName>
    </recommendedName>
</protein>
<feature type="compositionally biased region" description="Basic and acidic residues" evidence="5">
    <location>
        <begin position="716"/>
        <end position="731"/>
    </location>
</feature>
<dbReference type="InterPro" id="IPR027417">
    <property type="entry name" value="P-loop_NTPase"/>
</dbReference>
<dbReference type="GO" id="GO:0003697">
    <property type="term" value="F:single-stranded DNA binding"/>
    <property type="evidence" value="ECO:0007669"/>
    <property type="project" value="TreeGrafter"/>
</dbReference>
<dbReference type="GO" id="GO:0016887">
    <property type="term" value="F:ATP hydrolysis activity"/>
    <property type="evidence" value="ECO:0007669"/>
    <property type="project" value="InterPro"/>
</dbReference>
<gene>
    <name evidence="7" type="ORF">BgAZ_300360</name>
</gene>
<dbReference type="EMBL" id="JAVEPI010000003">
    <property type="protein sequence ID" value="KAK1442518.1"/>
    <property type="molecule type" value="Genomic_DNA"/>
</dbReference>
<feature type="domain" description="Rad50/SbcC-type AAA" evidence="6">
    <location>
        <begin position="11"/>
        <end position="250"/>
    </location>
</feature>